<evidence type="ECO:0000313" key="2">
    <source>
        <dbReference type="EMBL" id="SFC24163.1"/>
    </source>
</evidence>
<feature type="domain" description="EAL" evidence="1">
    <location>
        <begin position="1"/>
        <end position="251"/>
    </location>
</feature>
<reference evidence="3" key="1">
    <citation type="submission" date="2016-10" db="EMBL/GenBank/DDBJ databases">
        <authorList>
            <person name="Varghese N."/>
            <person name="Submissions S."/>
        </authorList>
    </citation>
    <scope>NUCLEOTIDE SEQUENCE [LARGE SCALE GENOMIC DNA]</scope>
    <source>
        <strain evidence="3">DSM 23439</strain>
    </source>
</reference>
<name>A0A1I1HRX4_9GAMM</name>
<dbReference type="InterPro" id="IPR050706">
    <property type="entry name" value="Cyclic-di-GMP_PDE-like"/>
</dbReference>
<dbReference type="Proteomes" id="UP000199046">
    <property type="component" value="Unassembled WGS sequence"/>
</dbReference>
<dbReference type="CDD" id="cd01948">
    <property type="entry name" value="EAL"/>
    <property type="match status" value="1"/>
</dbReference>
<dbReference type="GO" id="GO:0071111">
    <property type="term" value="F:cyclic-guanylate-specific phosphodiesterase activity"/>
    <property type="evidence" value="ECO:0007669"/>
    <property type="project" value="InterPro"/>
</dbReference>
<protein>
    <submittedName>
        <fullName evidence="2">EAL domain, c-di-GMP-specific phosphodiesterase class I (Or its enzymatically inactive variant)</fullName>
    </submittedName>
</protein>
<dbReference type="EMBL" id="FOLY01000002">
    <property type="protein sequence ID" value="SFC24163.1"/>
    <property type="molecule type" value="Genomic_DNA"/>
</dbReference>
<keyword evidence="3" id="KW-1185">Reference proteome</keyword>
<dbReference type="PROSITE" id="PS50883">
    <property type="entry name" value="EAL"/>
    <property type="match status" value="1"/>
</dbReference>
<dbReference type="PANTHER" id="PTHR33121:SF15">
    <property type="entry name" value="BLUE LIGHT- AND TEMPERATURE-REGULATED ANTIREPRESSOR BLUF"/>
    <property type="match status" value="1"/>
</dbReference>
<accession>A0A1I1HRX4</accession>
<dbReference type="STRING" id="402385.SAMN05421848_0724"/>
<proteinExistence type="predicted"/>
<dbReference type="Gene3D" id="3.20.20.450">
    <property type="entry name" value="EAL domain"/>
    <property type="match status" value="1"/>
</dbReference>
<sequence length="256" mass="28734">MGCHFVNGSCESCQHDLPFSFTMAFQPIIDLRNGSVLAHEALVRGVNGESAWSVLSQVKAEQLYAFDQACRVRAIEMASRLGMTSKLSINFLPNAVYEPRACIRATLNTARDVGWSLNDLIFEITESEHVADRDHLCHIVEQYHEMGFAVALDDFGTGHANLDLLTVLTPHHLKLDRVLITHIEQDERRQILVRQMVLMAQALDIGLVAEGVETLEEARWLYQQGIMRHQGYYYARPAFEALPDVDPACIEAVTAP</sequence>
<gene>
    <name evidence="2" type="ORF">SAMN05421848_0724</name>
</gene>
<dbReference type="AlphaFoldDB" id="A0A1I1HRX4"/>
<organism evidence="2 3">
    <name type="scientific">Kushneria avicenniae</name>
    <dbReference type="NCBI Taxonomy" id="402385"/>
    <lineage>
        <taxon>Bacteria</taxon>
        <taxon>Pseudomonadati</taxon>
        <taxon>Pseudomonadota</taxon>
        <taxon>Gammaproteobacteria</taxon>
        <taxon>Oceanospirillales</taxon>
        <taxon>Halomonadaceae</taxon>
        <taxon>Kushneria</taxon>
    </lineage>
</organism>
<evidence type="ECO:0000313" key="3">
    <source>
        <dbReference type="Proteomes" id="UP000199046"/>
    </source>
</evidence>
<dbReference type="SUPFAM" id="SSF141868">
    <property type="entry name" value="EAL domain-like"/>
    <property type="match status" value="1"/>
</dbReference>
<dbReference type="PANTHER" id="PTHR33121">
    <property type="entry name" value="CYCLIC DI-GMP PHOSPHODIESTERASE PDEF"/>
    <property type="match status" value="1"/>
</dbReference>
<dbReference type="InterPro" id="IPR035919">
    <property type="entry name" value="EAL_sf"/>
</dbReference>
<dbReference type="InterPro" id="IPR001633">
    <property type="entry name" value="EAL_dom"/>
</dbReference>
<dbReference type="SMART" id="SM00052">
    <property type="entry name" value="EAL"/>
    <property type="match status" value="1"/>
</dbReference>
<evidence type="ECO:0000259" key="1">
    <source>
        <dbReference type="PROSITE" id="PS50883"/>
    </source>
</evidence>
<dbReference type="Pfam" id="PF00563">
    <property type="entry name" value="EAL"/>
    <property type="match status" value="1"/>
</dbReference>